<sequence>MFCKKNGGLIAVIIAVAVSMSVANKSNAETFEGLDAKVEGKGAAVVFIPGLNSGASVFNDTCNAIKATNQCHLLQLPGFAGLAPLPANDKDFLINMRDRVEHYLQTKKLKKVSLVGHSLGGTLSLMIAQHSPDLISKVVIVDALPFYSAIQNPAATAELMKPQAEQMRSMMLNQPREDYLKYGAQNLMGMSNNPERLPLLTEWLKTSDSATTANAMYSMMVTDLRKPIADIKAPTLVLGAWAAYKSFGATKESTKAIFTTQYAELKNVDVRMSEAGYHFLMWDDATWVNQQIKDFLSK</sequence>
<evidence type="ECO:0000256" key="1">
    <source>
        <dbReference type="SAM" id="SignalP"/>
    </source>
</evidence>
<dbReference type="RefSeq" id="WP_189418493.1">
    <property type="nucleotide sequence ID" value="NZ_BMYZ01000002.1"/>
</dbReference>
<reference evidence="4" key="1">
    <citation type="journal article" date="2019" name="Int. J. Syst. Evol. Microbiol.">
        <title>The Global Catalogue of Microorganisms (GCM) 10K type strain sequencing project: providing services to taxonomists for standard genome sequencing and annotation.</title>
        <authorList>
            <consortium name="The Broad Institute Genomics Platform"/>
            <consortium name="The Broad Institute Genome Sequencing Center for Infectious Disease"/>
            <person name="Wu L."/>
            <person name="Ma J."/>
        </authorList>
    </citation>
    <scope>NUCLEOTIDE SEQUENCE [LARGE SCALE GENOMIC DNA]</scope>
    <source>
        <strain evidence="4">KCTC 32239</strain>
    </source>
</reference>
<comment type="caution">
    <text evidence="3">The sequence shown here is derived from an EMBL/GenBank/DDBJ whole genome shotgun (WGS) entry which is preliminary data.</text>
</comment>
<protein>
    <submittedName>
        <fullName evidence="3">Alpha/beta hydrolase</fullName>
    </submittedName>
</protein>
<dbReference type="PANTHER" id="PTHR43798:SF33">
    <property type="entry name" value="HYDROLASE, PUTATIVE (AFU_ORTHOLOGUE AFUA_2G14860)-RELATED"/>
    <property type="match status" value="1"/>
</dbReference>
<feature type="signal peptide" evidence="1">
    <location>
        <begin position="1"/>
        <end position="28"/>
    </location>
</feature>
<feature type="domain" description="AB hydrolase-1" evidence="2">
    <location>
        <begin position="45"/>
        <end position="289"/>
    </location>
</feature>
<dbReference type="InterPro" id="IPR000073">
    <property type="entry name" value="AB_hydrolase_1"/>
</dbReference>
<keyword evidence="1" id="KW-0732">Signal</keyword>
<accession>A0ABQ3B2H1</accession>
<name>A0ABQ3B2H1_9GAMM</name>
<gene>
    <name evidence="3" type="ORF">GCM10011613_21450</name>
</gene>
<dbReference type="Pfam" id="PF12697">
    <property type="entry name" value="Abhydrolase_6"/>
    <property type="match status" value="1"/>
</dbReference>
<dbReference type="InterPro" id="IPR029058">
    <property type="entry name" value="AB_hydrolase_fold"/>
</dbReference>
<proteinExistence type="predicted"/>
<evidence type="ECO:0000259" key="2">
    <source>
        <dbReference type="Pfam" id="PF12697"/>
    </source>
</evidence>
<dbReference type="Gene3D" id="3.40.50.1820">
    <property type="entry name" value="alpha/beta hydrolase"/>
    <property type="match status" value="1"/>
</dbReference>
<keyword evidence="3" id="KW-0378">Hydrolase</keyword>
<dbReference type="PANTHER" id="PTHR43798">
    <property type="entry name" value="MONOACYLGLYCEROL LIPASE"/>
    <property type="match status" value="1"/>
</dbReference>
<evidence type="ECO:0000313" key="4">
    <source>
        <dbReference type="Proteomes" id="UP000619761"/>
    </source>
</evidence>
<evidence type="ECO:0000313" key="3">
    <source>
        <dbReference type="EMBL" id="GGY76666.1"/>
    </source>
</evidence>
<dbReference type="InterPro" id="IPR050266">
    <property type="entry name" value="AB_hydrolase_sf"/>
</dbReference>
<feature type="chain" id="PRO_5046892444" evidence="1">
    <location>
        <begin position="29"/>
        <end position="298"/>
    </location>
</feature>
<dbReference type="SUPFAM" id="SSF53474">
    <property type="entry name" value="alpha/beta-Hydrolases"/>
    <property type="match status" value="1"/>
</dbReference>
<organism evidence="3 4">
    <name type="scientific">Cellvibrio zantedeschiae</name>
    <dbReference type="NCBI Taxonomy" id="1237077"/>
    <lineage>
        <taxon>Bacteria</taxon>
        <taxon>Pseudomonadati</taxon>
        <taxon>Pseudomonadota</taxon>
        <taxon>Gammaproteobacteria</taxon>
        <taxon>Cellvibrionales</taxon>
        <taxon>Cellvibrionaceae</taxon>
        <taxon>Cellvibrio</taxon>
    </lineage>
</organism>
<dbReference type="EMBL" id="BMYZ01000002">
    <property type="protein sequence ID" value="GGY76666.1"/>
    <property type="molecule type" value="Genomic_DNA"/>
</dbReference>
<keyword evidence="4" id="KW-1185">Reference proteome</keyword>
<dbReference type="Proteomes" id="UP000619761">
    <property type="component" value="Unassembled WGS sequence"/>
</dbReference>
<dbReference type="GO" id="GO:0016787">
    <property type="term" value="F:hydrolase activity"/>
    <property type="evidence" value="ECO:0007669"/>
    <property type="project" value="UniProtKB-KW"/>
</dbReference>